<gene>
    <name evidence="2" type="ORF">NDU88_011556</name>
</gene>
<dbReference type="AlphaFoldDB" id="A0AAV7PZ65"/>
<proteinExistence type="predicted"/>
<evidence type="ECO:0000313" key="2">
    <source>
        <dbReference type="EMBL" id="KAJ1133259.1"/>
    </source>
</evidence>
<feature type="region of interest" description="Disordered" evidence="1">
    <location>
        <begin position="1"/>
        <end position="40"/>
    </location>
</feature>
<reference evidence="2" key="1">
    <citation type="journal article" date="2022" name="bioRxiv">
        <title>Sequencing and chromosome-scale assembly of the giantPleurodeles waltlgenome.</title>
        <authorList>
            <person name="Brown T."/>
            <person name="Elewa A."/>
            <person name="Iarovenko S."/>
            <person name="Subramanian E."/>
            <person name="Araus A.J."/>
            <person name="Petzold A."/>
            <person name="Susuki M."/>
            <person name="Suzuki K.-i.T."/>
            <person name="Hayashi T."/>
            <person name="Toyoda A."/>
            <person name="Oliveira C."/>
            <person name="Osipova E."/>
            <person name="Leigh N.D."/>
            <person name="Simon A."/>
            <person name="Yun M.H."/>
        </authorList>
    </citation>
    <scope>NUCLEOTIDE SEQUENCE</scope>
    <source>
        <strain evidence="2">20211129_DDA</strain>
        <tissue evidence="2">Liver</tissue>
    </source>
</reference>
<organism evidence="2 3">
    <name type="scientific">Pleurodeles waltl</name>
    <name type="common">Iberian ribbed newt</name>
    <dbReference type="NCBI Taxonomy" id="8319"/>
    <lineage>
        <taxon>Eukaryota</taxon>
        <taxon>Metazoa</taxon>
        <taxon>Chordata</taxon>
        <taxon>Craniata</taxon>
        <taxon>Vertebrata</taxon>
        <taxon>Euteleostomi</taxon>
        <taxon>Amphibia</taxon>
        <taxon>Batrachia</taxon>
        <taxon>Caudata</taxon>
        <taxon>Salamandroidea</taxon>
        <taxon>Salamandridae</taxon>
        <taxon>Pleurodelinae</taxon>
        <taxon>Pleurodeles</taxon>
    </lineage>
</organism>
<keyword evidence="3" id="KW-1185">Reference proteome</keyword>
<dbReference type="Proteomes" id="UP001066276">
    <property type="component" value="Chromosome 7"/>
</dbReference>
<dbReference type="EMBL" id="JANPWB010000011">
    <property type="protein sequence ID" value="KAJ1133259.1"/>
    <property type="molecule type" value="Genomic_DNA"/>
</dbReference>
<sequence>MSRPSRTREELGEREVTSPGPPGQIEESQPVEVTAEEDSREVIRRRGMGRYNLRSRLSPPERLKDYVWLYIPYGTTSTCLKNDEKANSPAQKAPCVPWRGAVSRSYETSSVRALAAPLVQGACLHPGACSPLGPVMRSAASRHPGEGFYALGVALEKKAHLDRSLWMS</sequence>
<comment type="caution">
    <text evidence="2">The sequence shown here is derived from an EMBL/GenBank/DDBJ whole genome shotgun (WGS) entry which is preliminary data.</text>
</comment>
<protein>
    <submittedName>
        <fullName evidence="2">Uncharacterized protein</fullName>
    </submittedName>
</protein>
<name>A0AAV7PZ65_PLEWA</name>
<accession>A0AAV7PZ65</accession>
<evidence type="ECO:0000256" key="1">
    <source>
        <dbReference type="SAM" id="MobiDB-lite"/>
    </source>
</evidence>
<feature type="compositionally biased region" description="Basic and acidic residues" evidence="1">
    <location>
        <begin position="1"/>
        <end position="16"/>
    </location>
</feature>
<evidence type="ECO:0000313" key="3">
    <source>
        <dbReference type="Proteomes" id="UP001066276"/>
    </source>
</evidence>